<dbReference type="PANTHER" id="PTHR43612:SF3">
    <property type="entry name" value="TRIFUNCTIONAL ENZYME SUBUNIT ALPHA, MITOCHONDRIAL"/>
    <property type="match status" value="1"/>
</dbReference>
<sequence>TEGDIGAVFGLGFPPMKGGPFRFMDTYGIDKIHDLMNQYRSTYGDRFAPTKLLVDMARANKKFYEK</sequence>
<dbReference type="PANTHER" id="PTHR43612">
    <property type="entry name" value="TRIFUNCTIONAL ENZYME SUBUNIT ALPHA"/>
    <property type="match status" value="1"/>
</dbReference>
<dbReference type="GO" id="GO:0016507">
    <property type="term" value="C:mitochondrial fatty acid beta-oxidation multienzyme complex"/>
    <property type="evidence" value="ECO:0007669"/>
    <property type="project" value="TreeGrafter"/>
</dbReference>
<accession>A0A8S2XW69</accession>
<dbReference type="AlphaFoldDB" id="A0A8S2XW69"/>
<dbReference type="EMBL" id="CAJOBA010100556">
    <property type="protein sequence ID" value="CAF4518531.1"/>
    <property type="molecule type" value="Genomic_DNA"/>
</dbReference>
<dbReference type="Pfam" id="PF00725">
    <property type="entry name" value="3HCDH"/>
    <property type="match status" value="1"/>
</dbReference>
<dbReference type="Gene3D" id="1.10.1040.10">
    <property type="entry name" value="N-(1-d-carboxylethyl)-l-norvaline Dehydrogenase, domain 2"/>
    <property type="match status" value="1"/>
</dbReference>
<evidence type="ECO:0000313" key="3">
    <source>
        <dbReference type="EMBL" id="CAF4518531.1"/>
    </source>
</evidence>
<dbReference type="InterPro" id="IPR013328">
    <property type="entry name" value="6PGD_dom2"/>
</dbReference>
<dbReference type="InterPro" id="IPR008927">
    <property type="entry name" value="6-PGluconate_DH-like_C_sf"/>
</dbReference>
<feature type="domain" description="3-hydroxyacyl-CoA dehydrogenase C-terminal" evidence="1">
    <location>
        <begin position="10"/>
        <end position="61"/>
    </location>
</feature>
<dbReference type="GO" id="GO:0006635">
    <property type="term" value="P:fatty acid beta-oxidation"/>
    <property type="evidence" value="ECO:0007669"/>
    <property type="project" value="TreeGrafter"/>
</dbReference>
<name>A0A8S2XW69_9BILA</name>
<evidence type="ECO:0000313" key="2">
    <source>
        <dbReference type="EMBL" id="CAF1660715.1"/>
    </source>
</evidence>
<dbReference type="InterPro" id="IPR006108">
    <property type="entry name" value="3HC_DH_C"/>
</dbReference>
<protein>
    <recommendedName>
        <fullName evidence="1">3-hydroxyacyl-CoA dehydrogenase C-terminal domain-containing protein</fullName>
    </recommendedName>
</protein>
<dbReference type="GO" id="GO:0004300">
    <property type="term" value="F:enoyl-CoA hydratase activity"/>
    <property type="evidence" value="ECO:0007669"/>
    <property type="project" value="TreeGrafter"/>
</dbReference>
<proteinExistence type="predicted"/>
<gene>
    <name evidence="2" type="ORF">OVA965_LOCUS45274</name>
    <name evidence="3" type="ORF">TMI583_LOCUS48620</name>
</gene>
<evidence type="ECO:0000313" key="4">
    <source>
        <dbReference type="Proteomes" id="UP000682733"/>
    </source>
</evidence>
<dbReference type="EMBL" id="CAJNOK010070060">
    <property type="protein sequence ID" value="CAF1660715.1"/>
    <property type="molecule type" value="Genomic_DNA"/>
</dbReference>
<organism evidence="3 4">
    <name type="scientific">Didymodactylos carnosus</name>
    <dbReference type="NCBI Taxonomy" id="1234261"/>
    <lineage>
        <taxon>Eukaryota</taxon>
        <taxon>Metazoa</taxon>
        <taxon>Spiralia</taxon>
        <taxon>Gnathifera</taxon>
        <taxon>Rotifera</taxon>
        <taxon>Eurotatoria</taxon>
        <taxon>Bdelloidea</taxon>
        <taxon>Philodinida</taxon>
        <taxon>Philodinidae</taxon>
        <taxon>Didymodactylos</taxon>
    </lineage>
</organism>
<comment type="caution">
    <text evidence="3">The sequence shown here is derived from an EMBL/GenBank/DDBJ whole genome shotgun (WGS) entry which is preliminary data.</text>
</comment>
<reference evidence="3" key="1">
    <citation type="submission" date="2021-02" db="EMBL/GenBank/DDBJ databases">
        <authorList>
            <person name="Nowell W R."/>
        </authorList>
    </citation>
    <scope>NUCLEOTIDE SEQUENCE</scope>
</reference>
<dbReference type="Proteomes" id="UP000677228">
    <property type="component" value="Unassembled WGS sequence"/>
</dbReference>
<dbReference type="SUPFAM" id="SSF48179">
    <property type="entry name" value="6-phosphogluconate dehydrogenase C-terminal domain-like"/>
    <property type="match status" value="1"/>
</dbReference>
<dbReference type="InterPro" id="IPR050136">
    <property type="entry name" value="FA_oxidation_alpha_subunit"/>
</dbReference>
<evidence type="ECO:0000259" key="1">
    <source>
        <dbReference type="Pfam" id="PF00725"/>
    </source>
</evidence>
<dbReference type="GO" id="GO:0016509">
    <property type="term" value="F:long-chain (3S)-3-hydroxyacyl-CoA dehydrogenase (NAD+) activity"/>
    <property type="evidence" value="ECO:0007669"/>
    <property type="project" value="TreeGrafter"/>
</dbReference>
<dbReference type="Proteomes" id="UP000682733">
    <property type="component" value="Unassembled WGS sequence"/>
</dbReference>
<feature type="non-terminal residue" evidence="3">
    <location>
        <position position="66"/>
    </location>
</feature>